<organism evidence="5">
    <name type="scientific">marine metagenome</name>
    <dbReference type="NCBI Taxonomy" id="408172"/>
    <lineage>
        <taxon>unclassified sequences</taxon>
        <taxon>metagenomes</taxon>
        <taxon>ecological metagenomes</taxon>
    </lineage>
</organism>
<keyword evidence="2" id="KW-1015">Disulfide bond</keyword>
<gene>
    <name evidence="5" type="ORF">METZ01_LOCUS255348</name>
</gene>
<dbReference type="SUPFAM" id="SSF49899">
    <property type="entry name" value="Concanavalin A-like lectins/glucanases"/>
    <property type="match status" value="1"/>
</dbReference>
<dbReference type="AlphaFoldDB" id="A0A382IRP1"/>
<evidence type="ECO:0000256" key="2">
    <source>
        <dbReference type="ARBA" id="ARBA00023157"/>
    </source>
</evidence>
<dbReference type="Gene3D" id="2.60.120.200">
    <property type="match status" value="1"/>
</dbReference>
<feature type="domain" description="LamG-like jellyroll fold" evidence="4">
    <location>
        <begin position="139"/>
        <end position="273"/>
    </location>
</feature>
<dbReference type="SMART" id="SM00560">
    <property type="entry name" value="LamGL"/>
    <property type="match status" value="1"/>
</dbReference>
<sequence>DVGKRYDLGPHTGDFAGQGSQQGGDTAHLFCPTGFLDDTWFHRSYWVYGRSFAGGHGGYYQAGKFAPSGRLLVFDKDKVYGFGRKPQYYKWTTILEHQLFASERNRKAPPAPVAGQKKQRSAGSMVDYGTPKTLDPTGKALTIGAWCISEKAGGVVMAHGGPFNGYALVVLRGKPTFMVRSGKQLATATAKIKVTNKWIHLAGVLTKDKQMRLYVNGELAAEAKAPGLIESVPVQGLQVGADDGSAVGDYTTPFPFKGVVDEVRVYHRALNEQEMTKLADWGNEPKDKSLVLYSGFEKGKAIDDSGNKHLGKLSGVNIVRAKTGQAIHFTGKSTPGGGGPGVEHHWTQDIPILVR</sequence>
<name>A0A382IRP1_9ZZZZ</name>
<evidence type="ECO:0000259" key="4">
    <source>
        <dbReference type="SMART" id="SM00560"/>
    </source>
</evidence>
<feature type="non-terminal residue" evidence="5">
    <location>
        <position position="1"/>
    </location>
</feature>
<evidence type="ECO:0000256" key="1">
    <source>
        <dbReference type="ARBA" id="ARBA00022729"/>
    </source>
</evidence>
<evidence type="ECO:0000313" key="5">
    <source>
        <dbReference type="EMBL" id="SVC02494.1"/>
    </source>
</evidence>
<dbReference type="EMBL" id="UINC01069262">
    <property type="protein sequence ID" value="SVC02494.1"/>
    <property type="molecule type" value="Genomic_DNA"/>
</dbReference>
<keyword evidence="1" id="KW-0732">Signal</keyword>
<evidence type="ECO:0000256" key="3">
    <source>
        <dbReference type="SAM" id="MobiDB-lite"/>
    </source>
</evidence>
<feature type="region of interest" description="Disordered" evidence="3">
    <location>
        <begin position="105"/>
        <end position="129"/>
    </location>
</feature>
<proteinExistence type="predicted"/>
<feature type="region of interest" description="Disordered" evidence="3">
    <location>
        <begin position="1"/>
        <end position="22"/>
    </location>
</feature>
<protein>
    <recommendedName>
        <fullName evidence="4">LamG-like jellyroll fold domain-containing protein</fullName>
    </recommendedName>
</protein>
<dbReference type="InterPro" id="IPR013320">
    <property type="entry name" value="ConA-like_dom_sf"/>
</dbReference>
<dbReference type="InterPro" id="IPR006558">
    <property type="entry name" value="LamG-like"/>
</dbReference>
<feature type="non-terminal residue" evidence="5">
    <location>
        <position position="355"/>
    </location>
</feature>
<dbReference type="Pfam" id="PF13385">
    <property type="entry name" value="Laminin_G_3"/>
    <property type="match status" value="1"/>
</dbReference>
<reference evidence="5" key="1">
    <citation type="submission" date="2018-05" db="EMBL/GenBank/DDBJ databases">
        <authorList>
            <person name="Lanie J.A."/>
            <person name="Ng W.-L."/>
            <person name="Kazmierczak K.M."/>
            <person name="Andrzejewski T.M."/>
            <person name="Davidsen T.M."/>
            <person name="Wayne K.J."/>
            <person name="Tettelin H."/>
            <person name="Glass J.I."/>
            <person name="Rusch D."/>
            <person name="Podicherti R."/>
            <person name="Tsui H.-C.T."/>
            <person name="Winkler M.E."/>
        </authorList>
    </citation>
    <scope>NUCLEOTIDE SEQUENCE</scope>
</reference>
<accession>A0A382IRP1</accession>